<gene>
    <name evidence="9" type="primary">lspA</name>
    <name evidence="12" type="ORF">KUV50_08015</name>
</gene>
<keyword evidence="12" id="KW-0449">Lipoprotein</keyword>
<feature type="active site" evidence="9">
    <location>
        <position position="150"/>
    </location>
</feature>
<dbReference type="Pfam" id="PF01252">
    <property type="entry name" value="Peptidase_A8"/>
    <property type="match status" value="1"/>
</dbReference>
<keyword evidence="3 9" id="KW-0645">Protease</keyword>
<evidence type="ECO:0000256" key="5">
    <source>
        <dbReference type="ARBA" id="ARBA00022750"/>
    </source>
</evidence>
<keyword evidence="7 9" id="KW-1133">Transmembrane helix</keyword>
<evidence type="ECO:0000313" key="12">
    <source>
        <dbReference type="EMBL" id="MBY5958070.1"/>
    </source>
</evidence>
<evidence type="ECO:0000256" key="2">
    <source>
        <dbReference type="ARBA" id="ARBA00022475"/>
    </source>
</evidence>
<evidence type="ECO:0000256" key="3">
    <source>
        <dbReference type="ARBA" id="ARBA00022670"/>
    </source>
</evidence>
<comment type="pathway">
    <text evidence="9">Protein modification; lipoprotein biosynthesis (signal peptide cleavage).</text>
</comment>
<evidence type="ECO:0000256" key="9">
    <source>
        <dbReference type="HAMAP-Rule" id="MF_00161"/>
    </source>
</evidence>
<comment type="caution">
    <text evidence="9">Lacks conserved residue(s) required for the propagation of feature annotation.</text>
</comment>
<keyword evidence="5 9" id="KW-0064">Aspartyl protease</keyword>
<evidence type="ECO:0000256" key="11">
    <source>
        <dbReference type="SAM" id="MobiDB-lite"/>
    </source>
</evidence>
<keyword evidence="8 9" id="KW-0472">Membrane</keyword>
<feature type="region of interest" description="Disordered" evidence="11">
    <location>
        <begin position="209"/>
        <end position="228"/>
    </location>
</feature>
<dbReference type="Proteomes" id="UP000753961">
    <property type="component" value="Unassembled WGS sequence"/>
</dbReference>
<dbReference type="PANTHER" id="PTHR33695:SF1">
    <property type="entry name" value="LIPOPROTEIN SIGNAL PEPTIDASE"/>
    <property type="match status" value="1"/>
</dbReference>
<dbReference type="GO" id="GO:0005886">
    <property type="term" value="C:plasma membrane"/>
    <property type="evidence" value="ECO:0007669"/>
    <property type="project" value="UniProtKB-SubCell"/>
</dbReference>
<dbReference type="AlphaFoldDB" id="A0A953HTD3"/>
<dbReference type="NCBIfam" id="NF011369">
    <property type="entry name" value="PRK14788.1"/>
    <property type="match status" value="1"/>
</dbReference>
<feature type="active site" evidence="9">
    <location>
        <position position="184"/>
    </location>
</feature>
<dbReference type="GO" id="GO:0004190">
    <property type="term" value="F:aspartic-type endopeptidase activity"/>
    <property type="evidence" value="ECO:0007669"/>
    <property type="project" value="UniProtKB-UniRule"/>
</dbReference>
<evidence type="ECO:0000256" key="10">
    <source>
        <dbReference type="RuleBase" id="RU004181"/>
    </source>
</evidence>
<organism evidence="12 13">
    <name type="scientific">Membranihabitans marinus</name>
    <dbReference type="NCBI Taxonomy" id="1227546"/>
    <lineage>
        <taxon>Bacteria</taxon>
        <taxon>Pseudomonadati</taxon>
        <taxon>Bacteroidota</taxon>
        <taxon>Saprospiria</taxon>
        <taxon>Saprospirales</taxon>
        <taxon>Saprospiraceae</taxon>
        <taxon>Membranihabitans</taxon>
    </lineage>
</organism>
<evidence type="ECO:0000313" key="13">
    <source>
        <dbReference type="Proteomes" id="UP000753961"/>
    </source>
</evidence>
<dbReference type="InterPro" id="IPR001872">
    <property type="entry name" value="Peptidase_A8"/>
</dbReference>
<dbReference type="EC" id="3.4.23.36" evidence="9"/>
<keyword evidence="4 9" id="KW-0812">Transmembrane</keyword>
<name>A0A953HTD3_9BACT</name>
<comment type="similarity">
    <text evidence="1 9 10">Belongs to the peptidase A8 family.</text>
</comment>
<dbReference type="PRINTS" id="PR00781">
    <property type="entry name" value="LIPOSIGPTASE"/>
</dbReference>
<evidence type="ECO:0000256" key="8">
    <source>
        <dbReference type="ARBA" id="ARBA00023136"/>
    </source>
</evidence>
<dbReference type="HAMAP" id="MF_00161">
    <property type="entry name" value="LspA"/>
    <property type="match status" value="1"/>
</dbReference>
<evidence type="ECO:0000256" key="4">
    <source>
        <dbReference type="ARBA" id="ARBA00022692"/>
    </source>
</evidence>
<keyword evidence="2 9" id="KW-1003">Cell membrane</keyword>
<sequence length="228" mass="25707">MNRRLKVTILVLIILTIDQVSKIYIKTHFYYHEQIPILGQDWAYIHFVENNGAAFGLSLGGEWGKLALTTFRIVTVAVLAYFINTLIRRKENTGMILALSLVFAGAVGNIIDSVFYGVIFSESGFTPEGIAQFMPPEGGYSSLLHGKVVDMFYFPMIDTVWPEWVPLVGGNMFQFFRPVFNVADSSIFIGMVTLLIFYRNFFSGSLDKKSENEESKTKTENLAPVETE</sequence>
<dbReference type="GO" id="GO:0006508">
    <property type="term" value="P:proteolysis"/>
    <property type="evidence" value="ECO:0007669"/>
    <property type="project" value="UniProtKB-KW"/>
</dbReference>
<keyword evidence="13" id="KW-1185">Reference proteome</keyword>
<keyword evidence="6 9" id="KW-0378">Hydrolase</keyword>
<feature type="transmembrane region" description="Helical" evidence="9">
    <location>
        <begin position="66"/>
        <end position="84"/>
    </location>
</feature>
<reference evidence="12" key="1">
    <citation type="submission" date="2021-06" db="EMBL/GenBank/DDBJ databases">
        <title>44 bacteria genomes isolated from Dapeng, Shenzhen.</title>
        <authorList>
            <person name="Zheng W."/>
            <person name="Yu S."/>
            <person name="Huang Y."/>
        </authorList>
    </citation>
    <scope>NUCLEOTIDE SEQUENCE</scope>
    <source>
        <strain evidence="12">DP5N28-2</strain>
    </source>
</reference>
<comment type="function">
    <text evidence="9">This protein specifically catalyzes the removal of signal peptides from prolipoproteins.</text>
</comment>
<comment type="caution">
    <text evidence="12">The sequence shown here is derived from an EMBL/GenBank/DDBJ whole genome shotgun (WGS) entry which is preliminary data.</text>
</comment>
<dbReference type="PANTHER" id="PTHR33695">
    <property type="entry name" value="LIPOPROTEIN SIGNAL PEPTIDASE"/>
    <property type="match status" value="1"/>
</dbReference>
<comment type="subcellular location">
    <subcellularLocation>
        <location evidence="9">Cell membrane</location>
        <topology evidence="9">Multi-pass membrane protein</topology>
    </subcellularLocation>
</comment>
<dbReference type="EMBL" id="JAHVHU010000007">
    <property type="protein sequence ID" value="MBY5958070.1"/>
    <property type="molecule type" value="Genomic_DNA"/>
</dbReference>
<evidence type="ECO:0000256" key="7">
    <source>
        <dbReference type="ARBA" id="ARBA00022989"/>
    </source>
</evidence>
<feature type="transmembrane region" description="Helical" evidence="9">
    <location>
        <begin position="96"/>
        <end position="119"/>
    </location>
</feature>
<protein>
    <recommendedName>
        <fullName evidence="9">Lipoprotein signal peptidase</fullName>
        <ecNumber evidence="9">3.4.23.36</ecNumber>
    </recommendedName>
    <alternativeName>
        <fullName evidence="9">Prolipoprotein signal peptidase</fullName>
    </alternativeName>
    <alternativeName>
        <fullName evidence="9">Signal peptidase II</fullName>
        <shortName evidence="9">SPase II</shortName>
    </alternativeName>
</protein>
<evidence type="ECO:0000256" key="6">
    <source>
        <dbReference type="ARBA" id="ARBA00022801"/>
    </source>
</evidence>
<accession>A0A953HTD3</accession>
<dbReference type="RefSeq" id="WP_222579603.1">
    <property type="nucleotide sequence ID" value="NZ_JAHVHU010000007.1"/>
</dbReference>
<proteinExistence type="inferred from homology"/>
<feature type="compositionally biased region" description="Basic and acidic residues" evidence="11">
    <location>
        <begin position="209"/>
        <end position="219"/>
    </location>
</feature>
<comment type="catalytic activity">
    <reaction evidence="9">
        <text>Release of signal peptides from bacterial membrane prolipoproteins. Hydrolyzes -Xaa-Yaa-Zaa-|-(S,diacylglyceryl)Cys-, in which Xaa is hydrophobic (preferably Leu), and Yaa (Ala or Ser) and Zaa (Gly or Ala) have small, neutral side chains.</text>
        <dbReference type="EC" id="3.4.23.36"/>
    </reaction>
</comment>
<evidence type="ECO:0000256" key="1">
    <source>
        <dbReference type="ARBA" id="ARBA00006139"/>
    </source>
</evidence>
<feature type="transmembrane region" description="Helical" evidence="9">
    <location>
        <begin position="179"/>
        <end position="198"/>
    </location>
</feature>